<evidence type="ECO:0000313" key="3">
    <source>
        <dbReference type="Proteomes" id="UP001148838"/>
    </source>
</evidence>
<name>A0ABQ8SG05_PERAM</name>
<keyword evidence="3" id="KW-1185">Reference proteome</keyword>
<dbReference type="EMBL" id="JAJSOF020000029">
    <property type="protein sequence ID" value="KAJ4432736.1"/>
    <property type="molecule type" value="Genomic_DNA"/>
</dbReference>
<evidence type="ECO:0000313" key="2">
    <source>
        <dbReference type="EMBL" id="KAJ4432736.1"/>
    </source>
</evidence>
<evidence type="ECO:0000256" key="1">
    <source>
        <dbReference type="SAM" id="MobiDB-lite"/>
    </source>
</evidence>
<protein>
    <submittedName>
        <fullName evidence="2">Uncharacterized protein</fullName>
    </submittedName>
</protein>
<organism evidence="2 3">
    <name type="scientific">Periplaneta americana</name>
    <name type="common">American cockroach</name>
    <name type="synonym">Blatta americana</name>
    <dbReference type="NCBI Taxonomy" id="6978"/>
    <lineage>
        <taxon>Eukaryota</taxon>
        <taxon>Metazoa</taxon>
        <taxon>Ecdysozoa</taxon>
        <taxon>Arthropoda</taxon>
        <taxon>Hexapoda</taxon>
        <taxon>Insecta</taxon>
        <taxon>Pterygota</taxon>
        <taxon>Neoptera</taxon>
        <taxon>Polyneoptera</taxon>
        <taxon>Dictyoptera</taxon>
        <taxon>Blattodea</taxon>
        <taxon>Blattoidea</taxon>
        <taxon>Blattidae</taxon>
        <taxon>Blattinae</taxon>
        <taxon>Periplaneta</taxon>
    </lineage>
</organism>
<reference evidence="2 3" key="1">
    <citation type="journal article" date="2022" name="Allergy">
        <title>Genome assembly and annotation of Periplaneta americana reveal a comprehensive cockroach allergen profile.</title>
        <authorList>
            <person name="Wang L."/>
            <person name="Xiong Q."/>
            <person name="Saelim N."/>
            <person name="Wang L."/>
            <person name="Nong W."/>
            <person name="Wan A.T."/>
            <person name="Shi M."/>
            <person name="Liu X."/>
            <person name="Cao Q."/>
            <person name="Hui J.H.L."/>
            <person name="Sookrung N."/>
            <person name="Leung T.F."/>
            <person name="Tungtrongchitr A."/>
            <person name="Tsui S.K.W."/>
        </authorList>
    </citation>
    <scope>NUCLEOTIDE SEQUENCE [LARGE SCALE GENOMIC DNA]</scope>
    <source>
        <strain evidence="2">PWHHKU_190912</strain>
    </source>
</reference>
<proteinExistence type="predicted"/>
<gene>
    <name evidence="2" type="ORF">ANN_21374</name>
</gene>
<feature type="region of interest" description="Disordered" evidence="1">
    <location>
        <begin position="1"/>
        <end position="20"/>
    </location>
</feature>
<sequence length="193" mass="22539">MLSAGSSSSREHRPYLQNCSSSERLPSHPFFPTHLFYQYGHSVLMALSYINIHPSGGRLRYRFQTHLSAWLPTRCLAESHLISLVRLSYTSVQMLHYIFADYAIRKVQENREGLKLNGLYQQHVNANDMNMLRENSQRLGKIWDFTRRRTRKLALQPEAYCAYLSYSVNDRVAERPCRELILDYGMDDDDDDG</sequence>
<accession>A0ABQ8SG05</accession>
<comment type="caution">
    <text evidence="2">The sequence shown here is derived from an EMBL/GenBank/DDBJ whole genome shotgun (WGS) entry which is preliminary data.</text>
</comment>
<dbReference type="Proteomes" id="UP001148838">
    <property type="component" value="Unassembled WGS sequence"/>
</dbReference>